<dbReference type="AlphaFoldDB" id="A0A8X6HE53"/>
<reference evidence="3" key="1">
    <citation type="submission" date="2020-07" db="EMBL/GenBank/DDBJ databases">
        <title>Multicomponent nature underlies the extraordinary mechanical properties of spider dragline silk.</title>
        <authorList>
            <person name="Kono N."/>
            <person name="Nakamura H."/>
            <person name="Mori M."/>
            <person name="Yoshida Y."/>
            <person name="Ohtoshi R."/>
            <person name="Malay A.D."/>
            <person name="Moran D.A.P."/>
            <person name="Tomita M."/>
            <person name="Numata K."/>
            <person name="Arakawa K."/>
        </authorList>
    </citation>
    <scope>NUCLEOTIDE SEQUENCE</scope>
</reference>
<dbReference type="PANTHER" id="PTHR46536:SF3">
    <property type="entry name" value="ARF7 EFFECTOR PROTEIN C-TERMINAL DOMAIN-CONTAINING PROTEIN"/>
    <property type="match status" value="1"/>
</dbReference>
<dbReference type="Pfam" id="PF14949">
    <property type="entry name" value="ARF7EP_C"/>
    <property type="match status" value="1"/>
</dbReference>
<protein>
    <submittedName>
        <fullName evidence="3">ARF7EP_C domain-containing protein</fullName>
    </submittedName>
</protein>
<dbReference type="InterPro" id="IPR029264">
    <property type="entry name" value="ARF7EP_C"/>
</dbReference>
<organism evidence="3 4">
    <name type="scientific">Trichonephila clavata</name>
    <name type="common">Joro spider</name>
    <name type="synonym">Nephila clavata</name>
    <dbReference type="NCBI Taxonomy" id="2740835"/>
    <lineage>
        <taxon>Eukaryota</taxon>
        <taxon>Metazoa</taxon>
        <taxon>Ecdysozoa</taxon>
        <taxon>Arthropoda</taxon>
        <taxon>Chelicerata</taxon>
        <taxon>Arachnida</taxon>
        <taxon>Araneae</taxon>
        <taxon>Araneomorphae</taxon>
        <taxon>Entelegynae</taxon>
        <taxon>Araneoidea</taxon>
        <taxon>Nephilidae</taxon>
        <taxon>Trichonephila</taxon>
    </lineage>
</organism>
<dbReference type="Proteomes" id="UP000887116">
    <property type="component" value="Unassembled WGS sequence"/>
</dbReference>
<comment type="caution">
    <text evidence="3">The sequence shown here is derived from an EMBL/GenBank/DDBJ whole genome shotgun (WGS) entry which is preliminary data.</text>
</comment>
<evidence type="ECO:0000259" key="2">
    <source>
        <dbReference type="Pfam" id="PF14949"/>
    </source>
</evidence>
<feature type="domain" description="ARF7 effector protein C-terminal" evidence="2">
    <location>
        <begin position="15"/>
        <end position="102"/>
    </location>
</feature>
<feature type="compositionally biased region" description="Basic and acidic residues" evidence="1">
    <location>
        <begin position="10"/>
        <end position="20"/>
    </location>
</feature>
<gene>
    <name evidence="3" type="primary">AVEN_237648_1</name>
    <name evidence="3" type="ORF">TNCT_486311</name>
</gene>
<sequence length="132" mass="15500">MANMQGNMTLRERTDKPKVQDDLEVTQRELKKIEKLEAKAAQKKKKRKECKYDNNGIHIETGKDLCDCLKPNCVGCFMPCRKCSSEKCGHECRRNRNWEYQGYKIEGADVVKNPTIKWKKADEKKFDAFFDF</sequence>
<evidence type="ECO:0000313" key="4">
    <source>
        <dbReference type="Proteomes" id="UP000887116"/>
    </source>
</evidence>
<dbReference type="EMBL" id="BMAO01008044">
    <property type="protein sequence ID" value="GFR20375.1"/>
    <property type="molecule type" value="Genomic_DNA"/>
</dbReference>
<keyword evidence="4" id="KW-1185">Reference proteome</keyword>
<name>A0A8X6HE53_TRICU</name>
<accession>A0A8X6HE53</accession>
<dbReference type="OrthoDB" id="5984406at2759"/>
<dbReference type="PANTHER" id="PTHR46536">
    <property type="entry name" value="ARL14 EFFECTOR PROTEIN"/>
    <property type="match status" value="1"/>
</dbReference>
<proteinExistence type="predicted"/>
<evidence type="ECO:0000313" key="3">
    <source>
        <dbReference type="EMBL" id="GFR20375.1"/>
    </source>
</evidence>
<evidence type="ECO:0000256" key="1">
    <source>
        <dbReference type="SAM" id="MobiDB-lite"/>
    </source>
</evidence>
<feature type="region of interest" description="Disordered" evidence="1">
    <location>
        <begin position="1"/>
        <end position="20"/>
    </location>
</feature>